<dbReference type="EMBL" id="BAABUJ010000025">
    <property type="protein sequence ID" value="GAA5802860.1"/>
    <property type="molecule type" value="Genomic_DNA"/>
</dbReference>
<comment type="caution">
    <text evidence="1">The sequence shown here is derived from an EMBL/GenBank/DDBJ whole genome shotgun (WGS) entry which is preliminary data.</text>
</comment>
<sequence>MAKIPKELYYLDQCFSVKSLCKYQLKSILNTHKIVFCSKNTRINLIDLFKAHIEPHREEILLDFEKKQAEGCNKEYVRGRRSNRKYIYSCTKKSKAVVERTRLAIKRDLNADGFKIPAAKTPKSKFGLFSSIKAEDFFDDDCALNPLSIQRLSCLDNGFSIEEFSL</sequence>
<gene>
    <name evidence="1" type="ORF">HPULCUR_008335</name>
</gene>
<accession>A0ABP9Y7A0</accession>
<keyword evidence="2" id="KW-1185">Reference proteome</keyword>
<evidence type="ECO:0000313" key="1">
    <source>
        <dbReference type="EMBL" id="GAA5802860.1"/>
    </source>
</evidence>
<reference evidence="1 2" key="1">
    <citation type="submission" date="2024-04" db="EMBL/GenBank/DDBJ databases">
        <title>genome sequences of Mucor flavus KT1a and Helicostylum pulchrum KT1b strains isolation_sourced from the surface of a dry-aged beef.</title>
        <authorList>
            <person name="Toyotome T."/>
            <person name="Hosono M."/>
            <person name="Torimaru M."/>
            <person name="Fukuda K."/>
            <person name="Mikami N."/>
        </authorList>
    </citation>
    <scope>NUCLEOTIDE SEQUENCE [LARGE SCALE GENOMIC DNA]</scope>
    <source>
        <strain evidence="1 2">KT1b</strain>
    </source>
</reference>
<name>A0ABP9Y7A0_9FUNG</name>
<organism evidence="1 2">
    <name type="scientific">Helicostylum pulchrum</name>
    <dbReference type="NCBI Taxonomy" id="562976"/>
    <lineage>
        <taxon>Eukaryota</taxon>
        <taxon>Fungi</taxon>
        <taxon>Fungi incertae sedis</taxon>
        <taxon>Mucoromycota</taxon>
        <taxon>Mucoromycotina</taxon>
        <taxon>Mucoromycetes</taxon>
        <taxon>Mucorales</taxon>
        <taxon>Mucorineae</taxon>
        <taxon>Mucoraceae</taxon>
        <taxon>Helicostylum</taxon>
    </lineage>
</organism>
<evidence type="ECO:0000313" key="2">
    <source>
        <dbReference type="Proteomes" id="UP001476247"/>
    </source>
</evidence>
<dbReference type="Proteomes" id="UP001476247">
    <property type="component" value="Unassembled WGS sequence"/>
</dbReference>
<protein>
    <submittedName>
        <fullName evidence="1">Uncharacterized protein</fullName>
    </submittedName>
</protein>
<proteinExistence type="predicted"/>